<organism evidence="2">
    <name type="scientific">Pelagomonas calceolata</name>
    <dbReference type="NCBI Taxonomy" id="35677"/>
    <lineage>
        <taxon>Eukaryota</taxon>
        <taxon>Sar</taxon>
        <taxon>Stramenopiles</taxon>
        <taxon>Ochrophyta</taxon>
        <taxon>Pelagophyceae</taxon>
        <taxon>Pelagomonadales</taxon>
        <taxon>Pelagomonadaceae</taxon>
        <taxon>Pelagomonas</taxon>
    </lineage>
</organism>
<keyword evidence="4" id="KW-1185">Reference proteome</keyword>
<evidence type="ECO:0000313" key="3">
    <source>
        <dbReference type="EMBL" id="CAH0378084.1"/>
    </source>
</evidence>
<sequence length="307" mass="34117">MPAPRRIRRAIVVFAAASALSPGAKQLAQSRRPNFRRARGVEPGAAAAPFRPRRSVACRAGNDDDAPQPAFGAERRRRRPALSNLASVQRGVDEKPPLDDDRPPTGAVLESLVAGERELYESTHERIGAGLKDLTNWAGFMFRANAMGLTEQVDLSKSVKDRIRHAVSVAKGEAPAIIEKDDSDIEDDWADIHADSLGVEEDDDELEPYERREMREDDDLDMVKVDLVADDVTAEEWADIQEAAFEVDTAVIDDTVMKGKWTIKNGKPTFKPWRFWPAKTAEEQFAEAEAMDRVLSALRGEDPDEIE</sequence>
<dbReference type="EMBL" id="HBIW01021881">
    <property type="protein sequence ID" value="CAE0703439.1"/>
    <property type="molecule type" value="Transcribed_RNA"/>
</dbReference>
<accession>A0A7S4EC67</accession>
<evidence type="ECO:0000256" key="1">
    <source>
        <dbReference type="SAM" id="MobiDB-lite"/>
    </source>
</evidence>
<reference evidence="3" key="2">
    <citation type="submission" date="2021-11" db="EMBL/GenBank/DDBJ databases">
        <authorList>
            <consortium name="Genoscope - CEA"/>
            <person name="William W."/>
        </authorList>
    </citation>
    <scope>NUCLEOTIDE SEQUENCE</scope>
</reference>
<evidence type="ECO:0000313" key="2">
    <source>
        <dbReference type="EMBL" id="CAE0703439.1"/>
    </source>
</evidence>
<gene>
    <name evidence="2" type="ORF">PCAL00307_LOCUS18886</name>
    <name evidence="3" type="ORF">PECAL_5P26040</name>
</gene>
<name>A0A7S4EC67_9STRA</name>
<protein>
    <submittedName>
        <fullName evidence="2">Uncharacterized protein</fullName>
    </submittedName>
</protein>
<dbReference type="EMBL" id="CAKKNE010000005">
    <property type="protein sequence ID" value="CAH0378084.1"/>
    <property type="molecule type" value="Genomic_DNA"/>
</dbReference>
<dbReference type="AlphaFoldDB" id="A0A7S4EC67"/>
<reference evidence="2" key="1">
    <citation type="submission" date="2021-01" db="EMBL/GenBank/DDBJ databases">
        <authorList>
            <person name="Corre E."/>
            <person name="Pelletier E."/>
            <person name="Niang G."/>
            <person name="Scheremetjew M."/>
            <person name="Finn R."/>
            <person name="Kale V."/>
            <person name="Holt S."/>
            <person name="Cochrane G."/>
            <person name="Meng A."/>
            <person name="Brown T."/>
            <person name="Cohen L."/>
        </authorList>
    </citation>
    <scope>NUCLEOTIDE SEQUENCE</scope>
    <source>
        <strain evidence="2">CCMP1756</strain>
    </source>
</reference>
<dbReference type="Proteomes" id="UP000789595">
    <property type="component" value="Unassembled WGS sequence"/>
</dbReference>
<feature type="region of interest" description="Disordered" evidence="1">
    <location>
        <begin position="22"/>
        <end position="106"/>
    </location>
</feature>
<evidence type="ECO:0000313" key="4">
    <source>
        <dbReference type="Proteomes" id="UP000789595"/>
    </source>
</evidence>
<feature type="compositionally biased region" description="Basic and acidic residues" evidence="1">
    <location>
        <begin position="91"/>
        <end position="103"/>
    </location>
</feature>
<proteinExistence type="predicted"/>